<dbReference type="EMBL" id="CP006917">
    <property type="protein sequence ID" value="AHC39691.1"/>
    <property type="molecule type" value="Genomic_DNA"/>
</dbReference>
<dbReference type="Proteomes" id="UP000018689">
    <property type="component" value="Chromosome"/>
</dbReference>
<proteinExistence type="predicted"/>
<dbReference type="KEGG" id="emr:EMUR_01785"/>
<sequence length="33" mass="3721">MHFKLFCSDSNSFAIDWFSSPSNQIASVILIKS</sequence>
<dbReference type="HOGENOM" id="CLU_3381661_0_0_5"/>
<gene>
    <name evidence="1" type="ORF">EMUR_01785</name>
</gene>
<evidence type="ECO:0000313" key="1">
    <source>
        <dbReference type="EMBL" id="AHC39691.1"/>
    </source>
</evidence>
<protein>
    <submittedName>
        <fullName evidence="1">Uncharacterized protein</fullName>
    </submittedName>
</protein>
<dbReference type="AlphaFoldDB" id="V9R9Z3"/>
<accession>V9R9Z3</accession>
<organism evidence="1 2">
    <name type="scientific">Ehrlichia muris AS145</name>
    <dbReference type="NCBI Taxonomy" id="1423892"/>
    <lineage>
        <taxon>Bacteria</taxon>
        <taxon>Pseudomonadati</taxon>
        <taxon>Pseudomonadota</taxon>
        <taxon>Alphaproteobacteria</taxon>
        <taxon>Rickettsiales</taxon>
        <taxon>Anaplasmataceae</taxon>
        <taxon>Ehrlichia</taxon>
    </lineage>
</organism>
<keyword evidence="2" id="KW-1185">Reference proteome</keyword>
<name>V9R9Z3_9RICK</name>
<reference evidence="1 2" key="1">
    <citation type="journal article" date="2014" name="Genome Announc.">
        <title>Complete Genome Sequence of Ehrlichia muris Strain AS145T, a Model Monocytotropic Ehrlichia Strain.</title>
        <authorList>
            <person name="Thirumalapura N.R."/>
            <person name="Qin X."/>
            <person name="Kuriakose J.A."/>
            <person name="Walker D.H."/>
        </authorList>
    </citation>
    <scope>NUCLEOTIDE SEQUENCE [LARGE SCALE GENOMIC DNA]</scope>
    <source>
        <strain evidence="2">AS154</strain>
    </source>
</reference>
<evidence type="ECO:0000313" key="2">
    <source>
        <dbReference type="Proteomes" id="UP000018689"/>
    </source>
</evidence>